<reference evidence="2 3" key="1">
    <citation type="journal article" date="2016" name="Sci. Rep.">
        <title>Metabolic traits of an uncultured archaeal lineage -MSBL1- from brine pools of the Red Sea.</title>
        <authorList>
            <person name="Mwirichia R."/>
            <person name="Alam I."/>
            <person name="Rashid M."/>
            <person name="Vinu M."/>
            <person name="Ba-Alawi W."/>
            <person name="Anthony Kamau A."/>
            <person name="Kamanda Ngugi D."/>
            <person name="Goker M."/>
            <person name="Klenk H.P."/>
            <person name="Bajic V."/>
            <person name="Stingl U."/>
        </authorList>
    </citation>
    <scope>NUCLEOTIDE SEQUENCE [LARGE SCALE GENOMIC DNA]</scope>
    <source>
        <strain evidence="2">SCGC-AAA261C02</strain>
    </source>
</reference>
<keyword evidence="3" id="KW-1185">Reference proteome</keyword>
<evidence type="ECO:0000313" key="3">
    <source>
        <dbReference type="Proteomes" id="UP000070520"/>
    </source>
</evidence>
<protein>
    <recommendedName>
        <fullName evidence="1">PIN domain-containing protein</fullName>
    </recommendedName>
</protein>
<evidence type="ECO:0000259" key="1">
    <source>
        <dbReference type="SMART" id="SM00670"/>
    </source>
</evidence>
<dbReference type="Proteomes" id="UP000070520">
    <property type="component" value="Unassembled WGS sequence"/>
</dbReference>
<dbReference type="SMART" id="SM00670">
    <property type="entry name" value="PINc"/>
    <property type="match status" value="1"/>
</dbReference>
<accession>A0A133V280</accession>
<organism evidence="2 3">
    <name type="scientific">candidate division MSBL1 archaeon SCGC-AAA261C02</name>
    <dbReference type="NCBI Taxonomy" id="1698272"/>
    <lineage>
        <taxon>Archaea</taxon>
        <taxon>Methanobacteriati</taxon>
        <taxon>Methanobacteriota</taxon>
        <taxon>candidate division MSBL1</taxon>
    </lineage>
</organism>
<dbReference type="InterPro" id="IPR002716">
    <property type="entry name" value="PIN_dom"/>
</dbReference>
<dbReference type="Pfam" id="PF18477">
    <property type="entry name" value="PIN_9"/>
    <property type="match status" value="1"/>
</dbReference>
<dbReference type="InterPro" id="IPR029060">
    <property type="entry name" value="PIN-like_dom_sf"/>
</dbReference>
<dbReference type="Gene3D" id="3.40.50.1010">
    <property type="entry name" value="5'-nuclease"/>
    <property type="match status" value="1"/>
</dbReference>
<feature type="domain" description="PIN" evidence="1">
    <location>
        <begin position="4"/>
        <end position="105"/>
    </location>
</feature>
<proteinExistence type="predicted"/>
<dbReference type="PANTHER" id="PTHR12416">
    <property type="entry name" value="RRNA-PROCESSING PROTEIN UTP23 HOMOLOG"/>
    <property type="match status" value="1"/>
</dbReference>
<dbReference type="InterPro" id="IPR041120">
    <property type="entry name" value="PIN_9"/>
</dbReference>
<sequence length="129" mass="14539">MSKFRVILDTNFLMTPELHGVDIFAELDRLLDIDYELTVPSAVINELKSLTSKGTTSERSAARVALELASRAKRIETKNSADKEILRLAREGKYIVGTNDEVLRKKLREEGIPVIYLRQKSHLALTGNI</sequence>
<dbReference type="AlphaFoldDB" id="A0A133V280"/>
<gene>
    <name evidence="2" type="ORF">AKJ42_00350</name>
</gene>
<dbReference type="CDD" id="cd09879">
    <property type="entry name" value="PIN_VapC_AF0591-like"/>
    <property type="match status" value="1"/>
</dbReference>
<dbReference type="EMBL" id="LHXW01000002">
    <property type="protein sequence ID" value="KXB00550.1"/>
    <property type="molecule type" value="Genomic_DNA"/>
</dbReference>
<name>A0A133V280_9EURY</name>
<dbReference type="SUPFAM" id="SSF88723">
    <property type="entry name" value="PIN domain-like"/>
    <property type="match status" value="1"/>
</dbReference>
<evidence type="ECO:0000313" key="2">
    <source>
        <dbReference type="EMBL" id="KXB00550.1"/>
    </source>
</evidence>
<comment type="caution">
    <text evidence="2">The sequence shown here is derived from an EMBL/GenBank/DDBJ whole genome shotgun (WGS) entry which is preliminary data.</text>
</comment>